<organism evidence="1 2">
    <name type="scientific">Pedobacter hartonius</name>
    <dbReference type="NCBI Taxonomy" id="425514"/>
    <lineage>
        <taxon>Bacteria</taxon>
        <taxon>Pseudomonadati</taxon>
        <taxon>Bacteroidota</taxon>
        <taxon>Sphingobacteriia</taxon>
        <taxon>Sphingobacteriales</taxon>
        <taxon>Sphingobacteriaceae</taxon>
        <taxon>Pedobacter</taxon>
    </lineage>
</organism>
<dbReference type="EMBL" id="FNRA01000001">
    <property type="protein sequence ID" value="SEA00074.1"/>
    <property type="molecule type" value="Genomic_DNA"/>
</dbReference>
<dbReference type="AlphaFoldDB" id="A0A1H3XN87"/>
<dbReference type="Proteomes" id="UP000198850">
    <property type="component" value="Unassembled WGS sequence"/>
</dbReference>
<evidence type="ECO:0000313" key="1">
    <source>
        <dbReference type="EMBL" id="SEA00074.1"/>
    </source>
</evidence>
<evidence type="ECO:0008006" key="3">
    <source>
        <dbReference type="Google" id="ProtNLM"/>
    </source>
</evidence>
<proteinExistence type="predicted"/>
<dbReference type="SUPFAM" id="SSF88659">
    <property type="entry name" value="Sigma3 and sigma4 domains of RNA polymerase sigma factors"/>
    <property type="match status" value="1"/>
</dbReference>
<name>A0A1H3XN87_9SPHI</name>
<evidence type="ECO:0000313" key="2">
    <source>
        <dbReference type="Proteomes" id="UP000198850"/>
    </source>
</evidence>
<dbReference type="STRING" id="425514.SAMN05443550_101653"/>
<sequence>MLKTDTQAIVENKPESVRNLYDRYAGMLLGYIFEIVKDSKLAEQYLVHIFCKLSEEFKDKKWEGPVNWCQLQRFAQRKMAALPGLSARPAEPRISGAGMNGPKDKYIEQLSSTQQQIFIDIYYYRKTTAALSVELNKTEEFIRKTLKEAFVMLRKSDEN</sequence>
<gene>
    <name evidence="1" type="ORF">SAMN05443550_101653</name>
</gene>
<accession>A0A1H3XN87</accession>
<dbReference type="InterPro" id="IPR013324">
    <property type="entry name" value="RNA_pol_sigma_r3/r4-like"/>
</dbReference>
<reference evidence="1 2" key="1">
    <citation type="submission" date="2016-10" db="EMBL/GenBank/DDBJ databases">
        <authorList>
            <person name="de Groot N.N."/>
        </authorList>
    </citation>
    <scope>NUCLEOTIDE SEQUENCE [LARGE SCALE GENOMIC DNA]</scope>
    <source>
        <strain evidence="1 2">DSM 19033</strain>
    </source>
</reference>
<keyword evidence="2" id="KW-1185">Reference proteome</keyword>
<protein>
    <recommendedName>
        <fullName evidence="3">DNA-directed RNA polymerase specialized sigma subunit, sigma24 family</fullName>
    </recommendedName>
</protein>